<comment type="caution">
    <text evidence="3">The sequence shown here is derived from an EMBL/GenBank/DDBJ whole genome shotgun (WGS) entry which is preliminary data.</text>
</comment>
<dbReference type="InterPro" id="IPR003675">
    <property type="entry name" value="Rce1/LyrA-like_dom"/>
</dbReference>
<protein>
    <submittedName>
        <fullName evidence="3">CPBP family intramembrane metalloprotease</fullName>
    </submittedName>
</protein>
<dbReference type="PANTHER" id="PTHR36435">
    <property type="entry name" value="SLR1288 PROTEIN"/>
    <property type="match status" value="1"/>
</dbReference>
<reference evidence="3 4" key="1">
    <citation type="submission" date="2020-02" db="EMBL/GenBank/DDBJ databases">
        <authorList>
            <person name="Zhang X.-Y."/>
        </authorList>
    </citation>
    <scope>NUCLEOTIDE SEQUENCE [LARGE SCALE GENOMIC DNA]</scope>
    <source>
        <strain evidence="3 4">C33</strain>
    </source>
</reference>
<organism evidence="3 4">
    <name type="scientific">Wenzhouxiangella limi</name>
    <dbReference type="NCBI Taxonomy" id="2707351"/>
    <lineage>
        <taxon>Bacteria</taxon>
        <taxon>Pseudomonadati</taxon>
        <taxon>Pseudomonadota</taxon>
        <taxon>Gammaproteobacteria</taxon>
        <taxon>Chromatiales</taxon>
        <taxon>Wenzhouxiangellaceae</taxon>
        <taxon>Wenzhouxiangella</taxon>
    </lineage>
</organism>
<dbReference type="GO" id="GO:0008237">
    <property type="term" value="F:metallopeptidase activity"/>
    <property type="evidence" value="ECO:0007669"/>
    <property type="project" value="UniProtKB-KW"/>
</dbReference>
<keyword evidence="1" id="KW-0472">Membrane</keyword>
<evidence type="ECO:0000313" key="4">
    <source>
        <dbReference type="Proteomes" id="UP000484885"/>
    </source>
</evidence>
<keyword evidence="3" id="KW-0645">Protease</keyword>
<feature type="transmembrane region" description="Helical" evidence="1">
    <location>
        <begin position="21"/>
        <end position="41"/>
    </location>
</feature>
<feature type="transmembrane region" description="Helical" evidence="1">
    <location>
        <begin position="53"/>
        <end position="72"/>
    </location>
</feature>
<keyword evidence="1" id="KW-0812">Transmembrane</keyword>
<dbReference type="GO" id="GO:0006508">
    <property type="term" value="P:proteolysis"/>
    <property type="evidence" value="ECO:0007669"/>
    <property type="project" value="UniProtKB-KW"/>
</dbReference>
<sequence>MSEYQPPNASDPKRSMPVRTMLAMQAGIVLLALVLGMIFGLDLIAELEFSLAAVNWGMGGALLLLAAGWWLHAMNWRWVEALRRFMREALVPLFRDAPPGTLLMVALLAGVGEELLFRGVIQGGLDGVIGPWPALALASLLFGAMHALSRAYFVLATVMGLYMGLVYLWTGNLLIPILIHFLYDWVVLRYYLASRS</sequence>
<dbReference type="PANTHER" id="PTHR36435:SF1">
    <property type="entry name" value="CAAX AMINO TERMINAL PROTEASE FAMILY PROTEIN"/>
    <property type="match status" value="1"/>
</dbReference>
<name>A0A845VI64_9GAMM</name>
<evidence type="ECO:0000259" key="2">
    <source>
        <dbReference type="Pfam" id="PF02517"/>
    </source>
</evidence>
<proteinExistence type="predicted"/>
<dbReference type="Proteomes" id="UP000484885">
    <property type="component" value="Unassembled WGS sequence"/>
</dbReference>
<keyword evidence="3" id="KW-0378">Hydrolase</keyword>
<accession>A0A845VI64</accession>
<keyword evidence="4" id="KW-1185">Reference proteome</keyword>
<dbReference type="GO" id="GO:0080120">
    <property type="term" value="P:CAAX-box protein maturation"/>
    <property type="evidence" value="ECO:0007669"/>
    <property type="project" value="UniProtKB-ARBA"/>
</dbReference>
<evidence type="ECO:0000256" key="1">
    <source>
        <dbReference type="SAM" id="Phobius"/>
    </source>
</evidence>
<dbReference type="Pfam" id="PF02517">
    <property type="entry name" value="Rce1-like"/>
    <property type="match status" value="1"/>
</dbReference>
<keyword evidence="3" id="KW-0482">Metalloprotease</keyword>
<keyword evidence="1" id="KW-1133">Transmembrane helix</keyword>
<dbReference type="InterPro" id="IPR052710">
    <property type="entry name" value="CAAX_protease"/>
</dbReference>
<evidence type="ECO:0000313" key="3">
    <source>
        <dbReference type="EMBL" id="NDY96869.1"/>
    </source>
</evidence>
<dbReference type="RefSeq" id="WP_164212256.1">
    <property type="nucleotide sequence ID" value="NZ_JAAGSC010000044.1"/>
</dbReference>
<feature type="domain" description="CAAX prenyl protease 2/Lysostaphin resistance protein A-like" evidence="2">
    <location>
        <begin position="101"/>
        <end position="186"/>
    </location>
</feature>
<dbReference type="EMBL" id="JAAGSC010000044">
    <property type="protein sequence ID" value="NDY96869.1"/>
    <property type="molecule type" value="Genomic_DNA"/>
</dbReference>
<dbReference type="GO" id="GO:0004175">
    <property type="term" value="F:endopeptidase activity"/>
    <property type="evidence" value="ECO:0007669"/>
    <property type="project" value="UniProtKB-ARBA"/>
</dbReference>
<gene>
    <name evidence="3" type="ORF">G3I74_14140</name>
</gene>
<feature type="transmembrane region" description="Helical" evidence="1">
    <location>
        <begin position="124"/>
        <end position="144"/>
    </location>
</feature>
<dbReference type="AlphaFoldDB" id="A0A845VI64"/>